<dbReference type="Pfam" id="PF11468">
    <property type="entry name" value="PTase_Orf2"/>
    <property type="match status" value="1"/>
</dbReference>
<organism evidence="4 5">
    <name type="scientific">Actinacidiphila epipremni</name>
    <dbReference type="NCBI Taxonomy" id="2053013"/>
    <lineage>
        <taxon>Bacteria</taxon>
        <taxon>Bacillati</taxon>
        <taxon>Actinomycetota</taxon>
        <taxon>Actinomycetes</taxon>
        <taxon>Kitasatosporales</taxon>
        <taxon>Streptomycetaceae</taxon>
        <taxon>Actinacidiphila</taxon>
    </lineage>
</organism>
<dbReference type="Proteomes" id="UP000734511">
    <property type="component" value="Unassembled WGS sequence"/>
</dbReference>
<protein>
    <submittedName>
        <fullName evidence="4">Prenyltransferase</fullName>
    </submittedName>
</protein>
<dbReference type="RefSeq" id="WP_167981390.1">
    <property type="nucleotide sequence ID" value="NZ_JAATEJ010000002.1"/>
</dbReference>
<evidence type="ECO:0000256" key="3">
    <source>
        <dbReference type="ARBA" id="ARBA00022679"/>
    </source>
</evidence>
<keyword evidence="5" id="KW-1185">Reference proteome</keyword>
<dbReference type="SUPFAM" id="SSF143492">
    <property type="entry name" value="Prenyltransferase-like"/>
    <property type="match status" value="1"/>
</dbReference>
<accession>A0ABX0ZJY8</accession>
<comment type="similarity">
    <text evidence="1">Belongs to the aromatic prenyltransferase family.</text>
</comment>
<dbReference type="SFLD" id="SFLDS00036">
    <property type="entry name" value="Aromatic_Prenyltransferase"/>
    <property type="match status" value="1"/>
</dbReference>
<dbReference type="EMBL" id="JAATEJ010000002">
    <property type="protein sequence ID" value="NJP42519.1"/>
    <property type="molecule type" value="Genomic_DNA"/>
</dbReference>
<dbReference type="CDD" id="cd13931">
    <property type="entry name" value="PT-CloQ_NphB"/>
    <property type="match status" value="1"/>
</dbReference>
<keyword evidence="3" id="KW-0808">Transferase</keyword>
<evidence type="ECO:0000313" key="4">
    <source>
        <dbReference type="EMBL" id="NJP42519.1"/>
    </source>
</evidence>
<keyword evidence="2" id="KW-0637">Prenyltransferase</keyword>
<dbReference type="InterPro" id="IPR033964">
    <property type="entry name" value="ABBA"/>
</dbReference>
<dbReference type="SFLD" id="SFLDG01163">
    <property type="entry name" value="II"/>
    <property type="match status" value="1"/>
</dbReference>
<sequence>MSGTDELSGLLAAIEESSRLMEVPFTPERVRPVLTAYGDALAEQVIAFRVSTGTQAAGDLDCRFMLPGSLDPYAVALAAGLTPRQDHPVANLIGELHREFPIDANAVDFGVVAGFTKTWTFFALDDLQSVTRLVGLPSLPPSIAKNLEFFAAYGLTDRVSLVGIDYAHRSVNLYFGAAPRELFTEQGITAMLRDAGLPAPSEQLLALGAEAFGIYTTMTWDSPAVERLTLSRMTPDPMALPVHIEPKIERFVKNAPYNTEDRQFVYAIAATARGEYHKLQSYYAWQPQVENQLLVAHSTDRTPGAPANG</sequence>
<comment type="caution">
    <text evidence="4">The sequence shown here is derived from an EMBL/GenBank/DDBJ whole genome shotgun (WGS) entry which is preliminary data.</text>
</comment>
<dbReference type="InterPro" id="IPR020965">
    <property type="entry name" value="Prenyltransferase_CloQ"/>
</dbReference>
<reference evidence="4 5" key="1">
    <citation type="submission" date="2020-03" db="EMBL/GenBank/DDBJ databases">
        <title>WGS of actinomycetes isolated from Thailand.</title>
        <authorList>
            <person name="Thawai C."/>
        </authorList>
    </citation>
    <scope>NUCLEOTIDE SEQUENCE [LARGE SCALE GENOMIC DNA]</scope>
    <source>
        <strain evidence="4 5">PRB2-1</strain>
    </source>
</reference>
<evidence type="ECO:0000256" key="2">
    <source>
        <dbReference type="ARBA" id="ARBA00022602"/>
    </source>
</evidence>
<gene>
    <name evidence="4" type="ORF">HCN08_03690</name>
</gene>
<evidence type="ECO:0000256" key="1">
    <source>
        <dbReference type="ARBA" id="ARBA00005368"/>
    </source>
</evidence>
<dbReference type="InterPro" id="IPR036239">
    <property type="entry name" value="PrenylTrfase-like_sf"/>
</dbReference>
<evidence type="ECO:0000313" key="5">
    <source>
        <dbReference type="Proteomes" id="UP000734511"/>
    </source>
</evidence>
<proteinExistence type="inferred from homology"/>
<name>A0ABX0ZJY8_9ACTN</name>